<accession>A0AAN6UPT2</accession>
<name>A0AAN6UPT2_9PEZI</name>
<dbReference type="AlphaFoldDB" id="A0AAN6UPT2"/>
<keyword evidence="2" id="KW-1185">Reference proteome</keyword>
<proteinExistence type="predicted"/>
<reference evidence="1" key="1">
    <citation type="journal article" date="2023" name="Mol. Phylogenet. Evol.">
        <title>Genome-scale phylogeny and comparative genomics of the fungal order Sordariales.</title>
        <authorList>
            <person name="Hensen N."/>
            <person name="Bonometti L."/>
            <person name="Westerberg I."/>
            <person name="Brannstrom I.O."/>
            <person name="Guillou S."/>
            <person name="Cros-Aarteil S."/>
            <person name="Calhoun S."/>
            <person name="Haridas S."/>
            <person name="Kuo A."/>
            <person name="Mondo S."/>
            <person name="Pangilinan J."/>
            <person name="Riley R."/>
            <person name="LaButti K."/>
            <person name="Andreopoulos B."/>
            <person name="Lipzen A."/>
            <person name="Chen C."/>
            <person name="Yan M."/>
            <person name="Daum C."/>
            <person name="Ng V."/>
            <person name="Clum A."/>
            <person name="Steindorff A."/>
            <person name="Ohm R.A."/>
            <person name="Martin F."/>
            <person name="Silar P."/>
            <person name="Natvig D.O."/>
            <person name="Lalanne C."/>
            <person name="Gautier V."/>
            <person name="Ament-Velasquez S.L."/>
            <person name="Kruys A."/>
            <person name="Hutchinson M.I."/>
            <person name="Powell A.J."/>
            <person name="Barry K."/>
            <person name="Miller A.N."/>
            <person name="Grigoriev I.V."/>
            <person name="Debuchy R."/>
            <person name="Gladieux P."/>
            <person name="Hiltunen Thoren M."/>
            <person name="Johannesson H."/>
        </authorList>
    </citation>
    <scope>NUCLEOTIDE SEQUENCE</scope>
    <source>
        <strain evidence="1">CBS 123565</strain>
    </source>
</reference>
<evidence type="ECO:0000313" key="2">
    <source>
        <dbReference type="Proteomes" id="UP001304895"/>
    </source>
</evidence>
<dbReference type="Proteomes" id="UP001304895">
    <property type="component" value="Unassembled WGS sequence"/>
</dbReference>
<reference evidence="1" key="2">
    <citation type="submission" date="2023-05" db="EMBL/GenBank/DDBJ databases">
        <authorList>
            <consortium name="Lawrence Berkeley National Laboratory"/>
            <person name="Steindorff A."/>
            <person name="Hensen N."/>
            <person name="Bonometti L."/>
            <person name="Westerberg I."/>
            <person name="Brannstrom I.O."/>
            <person name="Guillou S."/>
            <person name="Cros-Aarteil S."/>
            <person name="Calhoun S."/>
            <person name="Haridas S."/>
            <person name="Kuo A."/>
            <person name="Mondo S."/>
            <person name="Pangilinan J."/>
            <person name="Riley R."/>
            <person name="Labutti K."/>
            <person name="Andreopoulos B."/>
            <person name="Lipzen A."/>
            <person name="Chen C."/>
            <person name="Yanf M."/>
            <person name="Daum C."/>
            <person name="Ng V."/>
            <person name="Clum A."/>
            <person name="Ohm R."/>
            <person name="Martin F."/>
            <person name="Silar P."/>
            <person name="Natvig D."/>
            <person name="Lalanne C."/>
            <person name="Gautier V."/>
            <person name="Ament-Velasquez S.L."/>
            <person name="Kruys A."/>
            <person name="Hutchinson M.I."/>
            <person name="Powell A.J."/>
            <person name="Barry K."/>
            <person name="Miller A.N."/>
            <person name="Grigoriev I.V."/>
            <person name="Debuchy R."/>
            <person name="Gladieux P."/>
            <person name="Thoren M.H."/>
            <person name="Johannesson H."/>
        </authorList>
    </citation>
    <scope>NUCLEOTIDE SEQUENCE</scope>
    <source>
        <strain evidence="1">CBS 123565</strain>
    </source>
</reference>
<protein>
    <submittedName>
        <fullName evidence="1">Uncharacterized protein</fullName>
    </submittedName>
</protein>
<sequence>MGFYDISSLVQPVQQHIHDSALSDGGYPCLGSSPGISFFDRVWALAAQGAVFAARRFTRPFSLPFKGLICGICLLVASSGVFGPISHRLTRRNQPRGNTTLLTLSHRLFTPATACLGGVVTLLQGAGVPQTPSRWCSFSLSLEILPGNQHTSPAQFVNVNTVLWEMASIPDLSVTRLRSTACTHIQAGLKNANIRPTYIHRPAGLQFHVGSVM</sequence>
<gene>
    <name evidence="1" type="ORF">BT67DRAFT_439707</name>
</gene>
<comment type="caution">
    <text evidence="1">The sequence shown here is derived from an EMBL/GenBank/DDBJ whole genome shotgun (WGS) entry which is preliminary data.</text>
</comment>
<organism evidence="1 2">
    <name type="scientific">Trichocladium antarcticum</name>
    <dbReference type="NCBI Taxonomy" id="1450529"/>
    <lineage>
        <taxon>Eukaryota</taxon>
        <taxon>Fungi</taxon>
        <taxon>Dikarya</taxon>
        <taxon>Ascomycota</taxon>
        <taxon>Pezizomycotina</taxon>
        <taxon>Sordariomycetes</taxon>
        <taxon>Sordariomycetidae</taxon>
        <taxon>Sordariales</taxon>
        <taxon>Chaetomiaceae</taxon>
        <taxon>Trichocladium</taxon>
    </lineage>
</organism>
<evidence type="ECO:0000313" key="1">
    <source>
        <dbReference type="EMBL" id="KAK4136709.1"/>
    </source>
</evidence>
<dbReference type="EMBL" id="MU853403">
    <property type="protein sequence ID" value="KAK4136709.1"/>
    <property type="molecule type" value="Genomic_DNA"/>
</dbReference>